<dbReference type="Gene3D" id="3.90.1140.10">
    <property type="entry name" value="Cyclic phosphodiesterase"/>
    <property type="match status" value="1"/>
</dbReference>
<keyword evidence="2" id="KW-1185">Reference proteome</keyword>
<dbReference type="Proteomes" id="UP000481109">
    <property type="component" value="Unassembled WGS sequence"/>
</dbReference>
<sequence length="175" mass="19355">MRRRHLCVALAGVERIERWRGEWDPVMAAAVPAHVTVVYPEETTDEALLIERAEQYCATSGPFRLGLGEVRAVDDGQGGVFVAVDDVEGRWARLRAQLLAPPLRRLDIPAHVTLAHPRTSERGPLCWAELAGRYAGGVVQVAELLQTETVYRQGRPPEFAVLRRIRLNGSAGDGR</sequence>
<name>A0A6G4XD57_9ACTN</name>
<evidence type="ECO:0000313" key="1">
    <source>
        <dbReference type="EMBL" id="NGO75479.1"/>
    </source>
</evidence>
<evidence type="ECO:0000313" key="2">
    <source>
        <dbReference type="Proteomes" id="UP000481109"/>
    </source>
</evidence>
<reference evidence="1 2" key="1">
    <citation type="submission" date="2020-02" db="EMBL/GenBank/DDBJ databases">
        <title>Whole-genome analyses of novel actinobacteria.</title>
        <authorList>
            <person name="Sahin N."/>
            <person name="Tokatli A."/>
        </authorList>
    </citation>
    <scope>NUCLEOTIDE SEQUENCE [LARGE SCALE GENOMIC DNA]</scope>
    <source>
        <strain evidence="1 2">YC504</strain>
    </source>
</reference>
<dbReference type="InterPro" id="IPR009097">
    <property type="entry name" value="Cyclic_Pdiesterase"/>
</dbReference>
<dbReference type="EMBL" id="JAAKZW010000015">
    <property type="protein sequence ID" value="NGO75479.1"/>
    <property type="molecule type" value="Genomic_DNA"/>
</dbReference>
<dbReference type="GO" id="GO:0016874">
    <property type="term" value="F:ligase activity"/>
    <property type="evidence" value="ECO:0007669"/>
    <property type="project" value="UniProtKB-KW"/>
</dbReference>
<comment type="caution">
    <text evidence="1">The sequence shown here is derived from an EMBL/GenBank/DDBJ whole genome shotgun (WGS) entry which is preliminary data.</text>
</comment>
<gene>
    <name evidence="1" type="ORF">G6045_07280</name>
</gene>
<keyword evidence="1" id="KW-0436">Ligase</keyword>
<dbReference type="SUPFAM" id="SSF55144">
    <property type="entry name" value="LigT-like"/>
    <property type="match status" value="1"/>
</dbReference>
<organism evidence="1 2">
    <name type="scientific">Streptomyces mesophilus</name>
    <dbReference type="NCBI Taxonomy" id="1775132"/>
    <lineage>
        <taxon>Bacteria</taxon>
        <taxon>Bacillati</taxon>
        <taxon>Actinomycetota</taxon>
        <taxon>Actinomycetes</taxon>
        <taxon>Kitasatosporales</taxon>
        <taxon>Streptomycetaceae</taxon>
        <taxon>Streptomyces</taxon>
    </lineage>
</organism>
<dbReference type="AlphaFoldDB" id="A0A6G4XD57"/>
<proteinExistence type="predicted"/>
<accession>A0A6G4XD57</accession>
<dbReference type="RefSeq" id="WP_165330996.1">
    <property type="nucleotide sequence ID" value="NZ_JAAKZW010000015.1"/>
</dbReference>
<protein>
    <submittedName>
        <fullName evidence="1">2'-5' RNA ligase family protein</fullName>
    </submittedName>
</protein>
<dbReference type="Pfam" id="PF13563">
    <property type="entry name" value="2_5_RNA_ligase2"/>
    <property type="match status" value="1"/>
</dbReference>